<reference evidence="4 5" key="1">
    <citation type="submission" date="2018-08" db="EMBL/GenBank/DDBJ databases">
        <title>A genome reference for cultivated species of the human gut microbiota.</title>
        <authorList>
            <person name="Zou Y."/>
            <person name="Xue W."/>
            <person name="Luo G."/>
        </authorList>
    </citation>
    <scope>NUCLEOTIDE SEQUENCE [LARGE SCALE GENOMIC DNA]</scope>
    <source>
        <strain evidence="3 5">AF11-12</strain>
        <strain evidence="2 4">TF06-45A</strain>
    </source>
</reference>
<evidence type="ECO:0000313" key="2">
    <source>
        <dbReference type="EMBL" id="RGL48622.1"/>
    </source>
</evidence>
<evidence type="ECO:0000313" key="3">
    <source>
        <dbReference type="EMBL" id="RGW62903.1"/>
    </source>
</evidence>
<sequence>MRTPRYDITPDRFMRITHPLPRQRCNVAVDNHTFVNALPWMYRTGAPWRELPECHGKWVTVCQRFNRRSRNGATGRLFAALQEKRINGAESQPHQTFCFLFPAFVPCPMRLGSMGVPASSAAPRIPVG</sequence>
<accession>A0A395XWD3</accession>
<evidence type="ECO:0000313" key="4">
    <source>
        <dbReference type="Proteomes" id="UP000261288"/>
    </source>
</evidence>
<name>A0A395XWD3_BIFLN</name>
<comment type="caution">
    <text evidence="3">The sequence shown here is derived from an EMBL/GenBank/DDBJ whole genome shotgun (WGS) entry which is preliminary data.</text>
</comment>
<proteinExistence type="predicted"/>
<dbReference type="AlphaFoldDB" id="A0A395XWD3"/>
<dbReference type="EMBL" id="QSAR01000021">
    <property type="protein sequence ID" value="RGW62903.1"/>
    <property type="molecule type" value="Genomic_DNA"/>
</dbReference>
<dbReference type="PANTHER" id="PTHR46637">
    <property type="entry name" value="TIS1421-TRANSPOSASE PROTEIN A"/>
    <property type="match status" value="1"/>
</dbReference>
<feature type="domain" description="Insertion element IS402-like" evidence="1">
    <location>
        <begin position="14"/>
        <end position="78"/>
    </location>
</feature>
<protein>
    <submittedName>
        <fullName evidence="3">Transposase</fullName>
    </submittedName>
</protein>
<dbReference type="Proteomes" id="UP000265775">
    <property type="component" value="Unassembled WGS sequence"/>
</dbReference>
<dbReference type="InterPro" id="IPR025161">
    <property type="entry name" value="IS402-like_dom"/>
</dbReference>
<evidence type="ECO:0000259" key="1">
    <source>
        <dbReference type="Pfam" id="PF13340"/>
    </source>
</evidence>
<dbReference type="InterPro" id="IPR052909">
    <property type="entry name" value="Transposase_6_like"/>
</dbReference>
<dbReference type="EMBL" id="QSRZ01000006">
    <property type="protein sequence ID" value="RGL48622.1"/>
    <property type="molecule type" value="Genomic_DNA"/>
</dbReference>
<gene>
    <name evidence="3" type="ORF">DWV59_11290</name>
    <name evidence="2" type="ORF">DXC63_06365</name>
</gene>
<organism evidence="3 5">
    <name type="scientific">Bifidobacterium longum</name>
    <dbReference type="NCBI Taxonomy" id="216816"/>
    <lineage>
        <taxon>Bacteria</taxon>
        <taxon>Bacillati</taxon>
        <taxon>Actinomycetota</taxon>
        <taxon>Actinomycetes</taxon>
        <taxon>Bifidobacteriales</taxon>
        <taxon>Bifidobacteriaceae</taxon>
        <taxon>Bifidobacterium</taxon>
    </lineage>
</organism>
<evidence type="ECO:0000313" key="5">
    <source>
        <dbReference type="Proteomes" id="UP000265775"/>
    </source>
</evidence>
<dbReference type="Pfam" id="PF13340">
    <property type="entry name" value="DUF4096"/>
    <property type="match status" value="1"/>
</dbReference>
<dbReference type="PANTHER" id="PTHR46637:SF1">
    <property type="entry name" value="BLL5188 PROTEIN"/>
    <property type="match status" value="1"/>
</dbReference>
<dbReference type="Proteomes" id="UP000261288">
    <property type="component" value="Unassembled WGS sequence"/>
</dbReference>